<keyword evidence="2" id="KW-1185">Reference proteome</keyword>
<dbReference type="Proteomes" id="UP001515660">
    <property type="component" value="Unassembled WGS sequence"/>
</dbReference>
<evidence type="ECO:0000313" key="2">
    <source>
        <dbReference type="Proteomes" id="UP001515660"/>
    </source>
</evidence>
<comment type="caution">
    <text evidence="1">The sequence shown here is derived from an EMBL/GenBank/DDBJ whole genome shotgun (WGS) entry which is preliminary data.</text>
</comment>
<dbReference type="RefSeq" id="WP_166404599.1">
    <property type="nucleotide sequence ID" value="NZ_JAANHS010000056.1"/>
</dbReference>
<protein>
    <submittedName>
        <fullName evidence="1">Uncharacterized protein</fullName>
    </submittedName>
</protein>
<evidence type="ECO:0000313" key="1">
    <source>
        <dbReference type="EMBL" id="NHB78605.1"/>
    </source>
</evidence>
<accession>A0ABX0GB97</accession>
<sequence>MSVTARGEPCEGSALRRAAARLWHARRIRRLVQALLGADAVVIVNELPCTQAACPGPATQITILGFDMSRRVLLIHRPTSEVAAADLSQLLR</sequence>
<name>A0ABX0GB97_9RHOB</name>
<proteinExistence type="predicted"/>
<dbReference type="EMBL" id="JAANHS010000056">
    <property type="protein sequence ID" value="NHB78605.1"/>
    <property type="molecule type" value="Genomic_DNA"/>
</dbReference>
<organism evidence="1 2">
    <name type="scientific">Rhodobacter calidifons</name>
    <dbReference type="NCBI Taxonomy" id="2715277"/>
    <lineage>
        <taxon>Bacteria</taxon>
        <taxon>Pseudomonadati</taxon>
        <taxon>Pseudomonadota</taxon>
        <taxon>Alphaproteobacteria</taxon>
        <taxon>Rhodobacterales</taxon>
        <taxon>Rhodobacter group</taxon>
        <taxon>Rhodobacter</taxon>
    </lineage>
</organism>
<gene>
    <name evidence="1" type="ORF">G8O29_18185</name>
</gene>
<reference evidence="1 2" key="1">
    <citation type="journal article" date="2022" name="Microorganisms">
        <title>Genome Sequence and Characterization of a Xanthorhodopsin-Containing, Aerobic Anoxygenic Phototrophic Rhodobacter Species, Isolated from Mesophilic Conditions at Yellowstone National Park.</title>
        <authorList>
            <person name="Kyndt J.A."/>
            <person name="Robertson S."/>
            <person name="Shoffstall I.B."/>
            <person name="Ramaley R.F."/>
            <person name="Meyer T.E."/>
        </authorList>
    </citation>
    <scope>NUCLEOTIDE SEQUENCE [LARGE SCALE GENOMIC DNA]</scope>
    <source>
        <strain evidence="1 2">M37P</strain>
    </source>
</reference>